<comment type="caution">
    <text evidence="1">The sequence shown here is derived from an EMBL/GenBank/DDBJ whole genome shotgun (WGS) entry which is preliminary data.</text>
</comment>
<name>A0A1C7MM78_GRIFR</name>
<keyword evidence="2" id="KW-1185">Reference proteome</keyword>
<organism evidence="1 2">
    <name type="scientific">Grifola frondosa</name>
    <name type="common">Maitake</name>
    <name type="synonym">Polyporus frondosus</name>
    <dbReference type="NCBI Taxonomy" id="5627"/>
    <lineage>
        <taxon>Eukaryota</taxon>
        <taxon>Fungi</taxon>
        <taxon>Dikarya</taxon>
        <taxon>Basidiomycota</taxon>
        <taxon>Agaricomycotina</taxon>
        <taxon>Agaricomycetes</taxon>
        <taxon>Polyporales</taxon>
        <taxon>Grifolaceae</taxon>
        <taxon>Grifola</taxon>
    </lineage>
</organism>
<sequence length="78" mass="9246">MIYLRSSEIHDGAPFAAWVRAWATIMLFDASQISQHYIKKQTNRFWGIKHWPPVQCSRTAWLSLTALNREQWARCVRL</sequence>
<dbReference type="AlphaFoldDB" id="A0A1C7MM78"/>
<protein>
    <submittedName>
        <fullName evidence="1">Uncharacterized protein</fullName>
    </submittedName>
</protein>
<evidence type="ECO:0000313" key="2">
    <source>
        <dbReference type="Proteomes" id="UP000092993"/>
    </source>
</evidence>
<proteinExistence type="predicted"/>
<evidence type="ECO:0000313" key="1">
    <source>
        <dbReference type="EMBL" id="OBZ77985.1"/>
    </source>
</evidence>
<dbReference type="Proteomes" id="UP000092993">
    <property type="component" value="Unassembled WGS sequence"/>
</dbReference>
<reference evidence="1 2" key="1">
    <citation type="submission" date="2016-03" db="EMBL/GenBank/DDBJ databases">
        <title>Whole genome sequencing of Grifola frondosa 9006-11.</title>
        <authorList>
            <person name="Min B."/>
            <person name="Park H."/>
            <person name="Kim J.-G."/>
            <person name="Cho H."/>
            <person name="Oh Y.-L."/>
            <person name="Kong W.-S."/>
            <person name="Choi I.-G."/>
        </authorList>
    </citation>
    <scope>NUCLEOTIDE SEQUENCE [LARGE SCALE GENOMIC DNA]</scope>
    <source>
        <strain evidence="1 2">9006-11</strain>
    </source>
</reference>
<gene>
    <name evidence="1" type="ORF">A0H81_01863</name>
</gene>
<accession>A0A1C7MM78</accession>
<dbReference type="EMBL" id="LUGG01000002">
    <property type="protein sequence ID" value="OBZ77985.1"/>
    <property type="molecule type" value="Genomic_DNA"/>
</dbReference>